<evidence type="ECO:0000259" key="3">
    <source>
        <dbReference type="PROSITE" id="PS50020"/>
    </source>
</evidence>
<feature type="compositionally biased region" description="Basic and acidic residues" evidence="2">
    <location>
        <begin position="229"/>
        <end position="244"/>
    </location>
</feature>
<dbReference type="CDD" id="cd00201">
    <property type="entry name" value="WW"/>
    <property type="match status" value="1"/>
</dbReference>
<dbReference type="EMBL" id="KV454406">
    <property type="protein sequence ID" value="ODQ68644.1"/>
    <property type="molecule type" value="Genomic_DNA"/>
</dbReference>
<dbReference type="OrthoDB" id="3980732at2759"/>
<name>A0A1E3PTQ1_9ASCO</name>
<keyword evidence="5" id="KW-1185">Reference proteome</keyword>
<proteinExistence type="predicted"/>
<accession>A0A1E3PTQ1</accession>
<evidence type="ECO:0000313" key="5">
    <source>
        <dbReference type="Proteomes" id="UP000095009"/>
    </source>
</evidence>
<feature type="coiled-coil region" evidence="1">
    <location>
        <begin position="166"/>
        <end position="195"/>
    </location>
</feature>
<dbReference type="InterPro" id="IPR036020">
    <property type="entry name" value="WW_dom_sf"/>
</dbReference>
<evidence type="ECO:0000256" key="1">
    <source>
        <dbReference type="SAM" id="Coils"/>
    </source>
</evidence>
<dbReference type="SUPFAM" id="SSF51045">
    <property type="entry name" value="WW domain"/>
    <property type="match status" value="1"/>
</dbReference>
<dbReference type="AlphaFoldDB" id="A0A1E3PTQ1"/>
<sequence length="244" mass="28205">MTFFGDKNRLIQHLNTRDLEIFPPLPEEPVPERPADVELPPNPIKAAVTEVTTPIETANTATAETVETDQNQQTAAKSISLLTAKNKDTDPQVVGKDDGWSAIWDDTHGAYYFYNQFTQETTWANPRVRENEQTNIADKSVSNENICTKETPESLEAEKLKSMTTYEKYQYLKEKTEKQKRLEEEEELHRLQEARLNITINQKPKSIGFNPTNVPFRISKKEAHKIKTQKSERKEARMREWLAR</sequence>
<dbReference type="Proteomes" id="UP000095009">
    <property type="component" value="Unassembled WGS sequence"/>
</dbReference>
<organism evidence="4 5">
    <name type="scientific">Nadsonia fulvescens var. elongata DSM 6958</name>
    <dbReference type="NCBI Taxonomy" id="857566"/>
    <lineage>
        <taxon>Eukaryota</taxon>
        <taxon>Fungi</taxon>
        <taxon>Dikarya</taxon>
        <taxon>Ascomycota</taxon>
        <taxon>Saccharomycotina</taxon>
        <taxon>Dipodascomycetes</taxon>
        <taxon>Dipodascales</taxon>
        <taxon>Dipodascales incertae sedis</taxon>
        <taxon>Nadsonia</taxon>
    </lineage>
</organism>
<dbReference type="PROSITE" id="PS01159">
    <property type="entry name" value="WW_DOMAIN_1"/>
    <property type="match status" value="1"/>
</dbReference>
<gene>
    <name evidence="4" type="ORF">NADFUDRAFT_45139</name>
</gene>
<keyword evidence="1" id="KW-0175">Coiled coil</keyword>
<feature type="region of interest" description="Disordered" evidence="2">
    <location>
        <begin position="223"/>
        <end position="244"/>
    </location>
</feature>
<dbReference type="Gene3D" id="2.20.70.10">
    <property type="match status" value="1"/>
</dbReference>
<dbReference type="SMART" id="SM00456">
    <property type="entry name" value="WW"/>
    <property type="match status" value="1"/>
</dbReference>
<dbReference type="Pfam" id="PF00397">
    <property type="entry name" value="WW"/>
    <property type="match status" value="1"/>
</dbReference>
<dbReference type="InterPro" id="IPR001202">
    <property type="entry name" value="WW_dom"/>
</dbReference>
<evidence type="ECO:0000256" key="2">
    <source>
        <dbReference type="SAM" id="MobiDB-lite"/>
    </source>
</evidence>
<reference evidence="4 5" key="1">
    <citation type="journal article" date="2016" name="Proc. Natl. Acad. Sci. U.S.A.">
        <title>Comparative genomics of biotechnologically important yeasts.</title>
        <authorList>
            <person name="Riley R."/>
            <person name="Haridas S."/>
            <person name="Wolfe K.H."/>
            <person name="Lopes M.R."/>
            <person name="Hittinger C.T."/>
            <person name="Goeker M."/>
            <person name="Salamov A.A."/>
            <person name="Wisecaver J.H."/>
            <person name="Long T.M."/>
            <person name="Calvey C.H."/>
            <person name="Aerts A.L."/>
            <person name="Barry K.W."/>
            <person name="Choi C."/>
            <person name="Clum A."/>
            <person name="Coughlan A.Y."/>
            <person name="Deshpande S."/>
            <person name="Douglass A.P."/>
            <person name="Hanson S.J."/>
            <person name="Klenk H.-P."/>
            <person name="LaButti K.M."/>
            <person name="Lapidus A."/>
            <person name="Lindquist E.A."/>
            <person name="Lipzen A.M."/>
            <person name="Meier-Kolthoff J.P."/>
            <person name="Ohm R.A."/>
            <person name="Otillar R.P."/>
            <person name="Pangilinan J.L."/>
            <person name="Peng Y."/>
            <person name="Rokas A."/>
            <person name="Rosa C.A."/>
            <person name="Scheuner C."/>
            <person name="Sibirny A.A."/>
            <person name="Slot J.C."/>
            <person name="Stielow J.B."/>
            <person name="Sun H."/>
            <person name="Kurtzman C.P."/>
            <person name="Blackwell M."/>
            <person name="Grigoriev I.V."/>
            <person name="Jeffries T.W."/>
        </authorList>
    </citation>
    <scope>NUCLEOTIDE SEQUENCE [LARGE SCALE GENOMIC DNA]</scope>
    <source>
        <strain evidence="4 5">DSM 6958</strain>
    </source>
</reference>
<evidence type="ECO:0000313" key="4">
    <source>
        <dbReference type="EMBL" id="ODQ68644.1"/>
    </source>
</evidence>
<dbReference type="PROSITE" id="PS50020">
    <property type="entry name" value="WW_DOMAIN_2"/>
    <property type="match status" value="1"/>
</dbReference>
<protein>
    <recommendedName>
        <fullName evidence="3">WW domain-containing protein</fullName>
    </recommendedName>
</protein>
<feature type="domain" description="WW" evidence="3">
    <location>
        <begin position="94"/>
        <end position="128"/>
    </location>
</feature>